<proteinExistence type="predicted"/>
<sequence>MRAGADYFVTPSEPAQRRYEALRSYFLDGATAAEVGARFGYSPATVHQLAAELRAGHTEFFRSSKPGPRGPRKSGRIRDQVMALRAEDRSVTDIAKRVSMEGTPVSAQTVWAILHAEGIERLGRSHVGPAPRLDPVKAKPIGQWPVGAVYDCDHAGLYVLLPALVELGFDELVRSARYPGTKVLSSFSSLASLLLVKTSREGRAANAFPLGADPGLGLAVGLTAIPKATHLTSYSYRVKRSSNVALLEGLARRCRGIGLYSGEAGFNLDFHSIRHHGEEVPLEKHYVASRSQRTRSVLTFFAQDHASTEMIYANADITKAEQANEVIAFADYWSRVSGTDPGLLVFDSKVTTYRVLGELAARNITFLTLRQRGPKVLEALAALPASAWASYNLKRVGRYRRPQIHEEIIHLKGVGIPLRQIAIRNIGHEHPTLLITNDPTTAAKDLFGRYAERMIIENELDADISGFHLNALASGLPLNVDLDTTLTVVAGNAYRLCARKLPRYEQATPDRLWRHFLDNTGKITVAEDHVRVDLAARTYTPVLIDAGYPELDLPIPWWGGRTLRFGFPPR</sequence>
<protein>
    <recommendedName>
        <fullName evidence="3">Transposase</fullName>
    </recommendedName>
</protein>
<accession>A0ABV3Y707</accession>
<evidence type="ECO:0000313" key="1">
    <source>
        <dbReference type="EMBL" id="MEX6430959.1"/>
    </source>
</evidence>
<dbReference type="EMBL" id="JBFSHR010000139">
    <property type="protein sequence ID" value="MEX6430959.1"/>
    <property type="molecule type" value="Genomic_DNA"/>
</dbReference>
<dbReference type="InterPro" id="IPR009057">
    <property type="entry name" value="Homeodomain-like_sf"/>
</dbReference>
<comment type="caution">
    <text evidence="1">The sequence shown here is derived from an EMBL/GenBank/DDBJ whole genome shotgun (WGS) entry which is preliminary data.</text>
</comment>
<reference evidence="1 2" key="1">
    <citation type="submission" date="2024-07" db="EMBL/GenBank/DDBJ databases">
        <title>Draft Genome Sequence of Ferrimicrobium acidiphilum Strain YE2023, Isolated from a Pulp of Bioleach Reactor.</title>
        <authorList>
            <person name="Elkina Y.A."/>
            <person name="Bulaeva A.G."/>
            <person name="Beletsky A.V."/>
            <person name="Mardanov A.V."/>
        </authorList>
    </citation>
    <scope>NUCLEOTIDE SEQUENCE [LARGE SCALE GENOMIC DNA]</scope>
    <source>
        <strain evidence="1 2">YE2023</strain>
    </source>
</reference>
<evidence type="ECO:0000313" key="2">
    <source>
        <dbReference type="Proteomes" id="UP001560267"/>
    </source>
</evidence>
<evidence type="ECO:0008006" key="3">
    <source>
        <dbReference type="Google" id="ProtNLM"/>
    </source>
</evidence>
<keyword evidence="2" id="KW-1185">Reference proteome</keyword>
<dbReference type="RefSeq" id="WP_298403718.1">
    <property type="nucleotide sequence ID" value="NZ_JBFSHR010000139.1"/>
</dbReference>
<dbReference type="Proteomes" id="UP001560267">
    <property type="component" value="Unassembled WGS sequence"/>
</dbReference>
<organism evidence="1 2">
    <name type="scientific">Ferrimicrobium acidiphilum</name>
    <dbReference type="NCBI Taxonomy" id="121039"/>
    <lineage>
        <taxon>Bacteria</taxon>
        <taxon>Bacillati</taxon>
        <taxon>Actinomycetota</taxon>
        <taxon>Acidimicrobiia</taxon>
        <taxon>Acidimicrobiales</taxon>
        <taxon>Acidimicrobiaceae</taxon>
        <taxon>Ferrimicrobium</taxon>
    </lineage>
</organism>
<gene>
    <name evidence="1" type="ORF">AB6A68_14165</name>
</gene>
<name>A0ABV3Y707_9ACTN</name>
<dbReference type="SUPFAM" id="SSF46689">
    <property type="entry name" value="Homeodomain-like"/>
    <property type="match status" value="1"/>
</dbReference>